<dbReference type="SUPFAM" id="SSF48452">
    <property type="entry name" value="TPR-like"/>
    <property type="match status" value="1"/>
</dbReference>
<dbReference type="EMBL" id="KN846972">
    <property type="protein sequence ID" value="KIW80555.1"/>
    <property type="molecule type" value="Genomic_DNA"/>
</dbReference>
<dbReference type="STRING" id="1442368.A0A0D2GPU8"/>
<dbReference type="AlphaFoldDB" id="A0A0D2GPU8"/>
<name>A0A0D2GPU8_9EURO</name>
<organism evidence="3 4">
    <name type="scientific">Fonsecaea pedrosoi CBS 271.37</name>
    <dbReference type="NCBI Taxonomy" id="1442368"/>
    <lineage>
        <taxon>Eukaryota</taxon>
        <taxon>Fungi</taxon>
        <taxon>Dikarya</taxon>
        <taxon>Ascomycota</taxon>
        <taxon>Pezizomycotina</taxon>
        <taxon>Eurotiomycetes</taxon>
        <taxon>Chaetothyriomycetidae</taxon>
        <taxon>Chaetothyriales</taxon>
        <taxon>Herpotrichiellaceae</taxon>
        <taxon>Fonsecaea</taxon>
    </lineage>
</organism>
<dbReference type="PROSITE" id="PS50005">
    <property type="entry name" value="TPR"/>
    <property type="match status" value="1"/>
</dbReference>
<evidence type="ECO:0000313" key="4">
    <source>
        <dbReference type="Proteomes" id="UP000053029"/>
    </source>
</evidence>
<dbReference type="InterPro" id="IPR011990">
    <property type="entry name" value="TPR-like_helical_dom_sf"/>
</dbReference>
<dbReference type="Proteomes" id="UP000053029">
    <property type="component" value="Unassembled WGS sequence"/>
</dbReference>
<proteinExistence type="predicted"/>
<keyword evidence="4" id="KW-1185">Reference proteome</keyword>
<evidence type="ECO:0000313" key="3">
    <source>
        <dbReference type="EMBL" id="KIW80555.1"/>
    </source>
</evidence>
<protein>
    <recommendedName>
        <fullName evidence="2">CHAT domain-containing protein</fullName>
    </recommendedName>
</protein>
<evidence type="ECO:0000259" key="2">
    <source>
        <dbReference type="Pfam" id="PF12770"/>
    </source>
</evidence>
<dbReference type="InterPro" id="IPR019734">
    <property type="entry name" value="TPR_rpt"/>
</dbReference>
<dbReference type="SUPFAM" id="SSF81901">
    <property type="entry name" value="HCP-like"/>
    <property type="match status" value="2"/>
</dbReference>
<dbReference type="PANTHER" id="PTHR19959:SF119">
    <property type="entry name" value="FUNGAL LIPASE-LIKE DOMAIN-CONTAINING PROTEIN"/>
    <property type="match status" value="1"/>
</dbReference>
<keyword evidence="1" id="KW-0802">TPR repeat</keyword>
<reference evidence="3 4" key="1">
    <citation type="submission" date="2015-01" db="EMBL/GenBank/DDBJ databases">
        <title>The Genome Sequence of Fonsecaea pedrosoi CBS 271.37.</title>
        <authorList>
            <consortium name="The Broad Institute Genomics Platform"/>
            <person name="Cuomo C."/>
            <person name="de Hoog S."/>
            <person name="Gorbushina A."/>
            <person name="Stielow B."/>
            <person name="Teixiera M."/>
            <person name="Abouelleil A."/>
            <person name="Chapman S.B."/>
            <person name="Priest M."/>
            <person name="Young S.K."/>
            <person name="Wortman J."/>
            <person name="Nusbaum C."/>
            <person name="Birren B."/>
        </authorList>
    </citation>
    <scope>NUCLEOTIDE SEQUENCE [LARGE SCALE GENOMIC DNA]</scope>
    <source>
        <strain evidence="3 4">CBS 271.37</strain>
    </source>
</reference>
<dbReference type="InterPro" id="IPR024983">
    <property type="entry name" value="CHAT_dom"/>
</dbReference>
<dbReference type="PANTHER" id="PTHR19959">
    <property type="entry name" value="KINESIN LIGHT CHAIN"/>
    <property type="match status" value="1"/>
</dbReference>
<evidence type="ECO:0000256" key="1">
    <source>
        <dbReference type="PROSITE-ProRule" id="PRU00339"/>
    </source>
</evidence>
<dbReference type="VEuPathDB" id="FungiDB:Z517_07171"/>
<sequence>MNDPGSHYPLREKISPVEVAQNVLPKERQKLPGSPSQLQDLAVVYNDKFKTSRNIEDLETALQLFRAALDKTPPGDDKRAHRLHALADAYYVRHQSTKSRVDVDKAIELFQEALALTPSDHPAQAFRLQCLGTMYGSRYYKTLDMADIDKAIQLLEESLNKTSVDHPNLADRKFVLGCGYKDRFPRSRKMTDIDKAVRLLEEAIQQTPLGHAYREPRLHVLGHSYEYRYYSKWDIEDLRLSIQCFQESLDKMPLDHPLRPSRLSLLGCKYRDKFQATMEKTDIEKAIERLQEALHQTPLDHPDRPSRLEEIANAYGCRYHLNRDAKDLDLSIQSIEESLEKTPSDHPDRATRLQTLGAGYQYRSGQKGSLEDLSDAIRLYYASLNITSPDDPHRVSRLVCLGAAYETRFRMIGAVADIDAAIYLFKESVGKTPPNHPELADRLQWLGNAHECRYLRKGDDEDFKLAVQSQQKSLEITAPQDPRKGSRLLELAIVYRDHFGRARNREHLERCIQLCQESPDITPSDDRSKPLRLCILGTGYALRYDITRAATDVQMALRVLEDAVRITKPDDPNSAFRLNLLGSTYKNRYRDTRNKDDLDMAIQRLQASLDHTQSGTQHRLSAGMTLYGLYVEVKDWAKAYQAASKAVHLVPRLTSRSLENADKQNKLREVVGLAGDAAAIALNAGKNAFEALQILELGRGVITGSLSELRTDLRDLQNHHPDLANEYVHLCQQLDPPPTLVQAPGIQQRGFDHWLADLRTEQHLPAIRELSRVEKSRDSSWQGRHELRHDAADNLDKLIREIRNNPGFEDFLLAPVECAVKEAARHGPIVVINVSPLRCDALLIEPHRVRSLALPHLKSHEIEEKARQYNLDSPRVLEWLWDVVANPILTEIRLTQPPSGDDWPRIWWIPTGSLSKFPVHAAGYHSKCSRETVLDRVMSSYSTSIRAIIHSRRNGRSSSPSSTPLKALLVAMPDTPNQKALPFASEEVAMLRALSPSMSLRPVEPKRCKQDVVQELSDCAIFHFAGHGRTDDTDPSQNCLLLSDWEIDPLTVGTLLQMNLRKCSPFLAYLSACGTGRIGNAKFVDESIHLISACQLAGFRHVIGTLWEVNDRLCVDVARVTYEEMRNRTKDGHLADDAICRGLHIAIRQVRERWLNKSAPARCVAGSNEVDKPPAVVEATVRGTGQQARNHDNRFGRDIVSCDEDDEEESTKSLLWVPYVHFGV</sequence>
<accession>A0A0D2GPU8</accession>
<feature type="repeat" description="TPR" evidence="1">
    <location>
        <begin position="87"/>
        <end position="120"/>
    </location>
</feature>
<dbReference type="GeneID" id="25306661"/>
<feature type="domain" description="CHAT" evidence="2">
    <location>
        <begin position="875"/>
        <end position="1132"/>
    </location>
</feature>
<dbReference type="Pfam" id="PF12770">
    <property type="entry name" value="CHAT"/>
    <property type="match status" value="1"/>
</dbReference>
<dbReference type="Gene3D" id="1.25.40.10">
    <property type="entry name" value="Tetratricopeptide repeat domain"/>
    <property type="match status" value="2"/>
</dbReference>
<dbReference type="HOGENOM" id="CLU_001305_0_0_1"/>
<gene>
    <name evidence="3" type="ORF">Z517_07171</name>
</gene>
<dbReference type="RefSeq" id="XP_013284363.1">
    <property type="nucleotide sequence ID" value="XM_013428909.1"/>
</dbReference>